<evidence type="ECO:0000259" key="1">
    <source>
        <dbReference type="SMART" id="SM00731"/>
    </source>
</evidence>
<sequence length="172" mass="19276">MDLNAALTLGRDLLDQHGLTDWRLTLDSARRRAGLCRYDRRTISLSRHLIPLLEESAVRDTVLHEIAHALAGPRTGHGPRWRAIAVQIGASGERCLPADAPAPPAPWEGHCRAGHVHHRYRRPTRPMACATCARRFSPEHLITWRHHGREVDLGPRYTAELRRILGAGAPSR</sequence>
<feature type="domain" description="SprT-like" evidence="1">
    <location>
        <begin position="1"/>
        <end position="139"/>
    </location>
</feature>
<dbReference type="RefSeq" id="WP_193497706.1">
    <property type="nucleotide sequence ID" value="NZ_CP063169.1"/>
</dbReference>
<protein>
    <submittedName>
        <fullName evidence="2">SprT-like domain-containing protein</fullName>
    </submittedName>
</protein>
<reference evidence="2 3" key="1">
    <citation type="submission" date="2020-10" db="EMBL/GenBank/DDBJ databases">
        <title>Haloactinobacterium sp. RN3S43, a bacterium isolated from saline soil.</title>
        <authorList>
            <person name="Sun J.-Q."/>
        </authorList>
    </citation>
    <scope>NUCLEOTIDE SEQUENCE [LARGE SCALE GENOMIC DNA]</scope>
    <source>
        <strain evidence="2 3">RN3S43</strain>
    </source>
</reference>
<dbReference type="SMART" id="SM00731">
    <property type="entry name" value="SprT"/>
    <property type="match status" value="1"/>
</dbReference>
<dbReference type="InterPro" id="IPR006640">
    <property type="entry name" value="SprT-like_domain"/>
</dbReference>
<gene>
    <name evidence="2" type="ORF">IM660_01600</name>
</gene>
<evidence type="ECO:0000313" key="2">
    <source>
        <dbReference type="EMBL" id="QOR71037.1"/>
    </source>
</evidence>
<keyword evidence="3" id="KW-1185">Reference proteome</keyword>
<dbReference type="Gene3D" id="3.30.2010.10">
    <property type="entry name" value="Metalloproteases ('zincins'), catalytic domain"/>
    <property type="match status" value="1"/>
</dbReference>
<dbReference type="KEGG" id="halt:IM660_01600"/>
<dbReference type="EMBL" id="CP063169">
    <property type="protein sequence ID" value="QOR71037.1"/>
    <property type="molecule type" value="Genomic_DNA"/>
</dbReference>
<dbReference type="Pfam" id="PF10263">
    <property type="entry name" value="SprT-like"/>
    <property type="match status" value="1"/>
</dbReference>
<accession>A0A7M1SVD0</accession>
<evidence type="ECO:0000313" key="3">
    <source>
        <dbReference type="Proteomes" id="UP000593758"/>
    </source>
</evidence>
<name>A0A7M1SVD0_9MICO</name>
<organism evidence="2 3">
    <name type="scientific">Ruania alkalisoli</name>
    <dbReference type="NCBI Taxonomy" id="2779775"/>
    <lineage>
        <taxon>Bacteria</taxon>
        <taxon>Bacillati</taxon>
        <taxon>Actinomycetota</taxon>
        <taxon>Actinomycetes</taxon>
        <taxon>Micrococcales</taxon>
        <taxon>Ruaniaceae</taxon>
        <taxon>Ruania</taxon>
    </lineage>
</organism>
<proteinExistence type="predicted"/>
<dbReference type="AlphaFoldDB" id="A0A7M1SVD0"/>
<dbReference type="Proteomes" id="UP000593758">
    <property type="component" value="Chromosome"/>
</dbReference>
<dbReference type="GO" id="GO:0006950">
    <property type="term" value="P:response to stress"/>
    <property type="evidence" value="ECO:0007669"/>
    <property type="project" value="UniProtKB-ARBA"/>
</dbReference>